<organism evidence="1 2">
    <name type="scientific">Pseudomonas avellanae pv. morsprunorum</name>
    <dbReference type="NCBI Taxonomy" id="3380385"/>
    <lineage>
        <taxon>Bacteria</taxon>
        <taxon>Pseudomonadati</taxon>
        <taxon>Pseudomonadota</taxon>
        <taxon>Gammaproteobacteria</taxon>
        <taxon>Pseudomonadales</taxon>
        <taxon>Pseudomonadaceae</taxon>
        <taxon>Pseudomonas</taxon>
    </lineage>
</organism>
<protein>
    <recommendedName>
        <fullName evidence="3">Secreted protein</fullName>
    </recommendedName>
</protein>
<evidence type="ECO:0008006" key="3">
    <source>
        <dbReference type="Google" id="ProtNLM"/>
    </source>
</evidence>
<keyword evidence="2" id="KW-1185">Reference proteome</keyword>
<gene>
    <name evidence="1" type="ORF">BKM26_09715</name>
</gene>
<dbReference type="EMBL" id="MLEC01000012">
    <property type="protein sequence ID" value="POC94323.1"/>
    <property type="molecule type" value="Genomic_DNA"/>
</dbReference>
<comment type="caution">
    <text evidence="1">The sequence shown here is derived from an EMBL/GenBank/DDBJ whole genome shotgun (WGS) entry which is preliminary data.</text>
</comment>
<dbReference type="Proteomes" id="UP000237477">
    <property type="component" value="Unassembled WGS sequence"/>
</dbReference>
<evidence type="ECO:0000313" key="2">
    <source>
        <dbReference type="Proteomes" id="UP000237477"/>
    </source>
</evidence>
<sequence>MIIAPTLRVVALFWTLCVLLTTQSVENCIATLERAERYFPTIVPTLRALRSNSHVIIAPTLRVVALFWTLCVLLTTQGVENCIPTQSGMTPEGWIQPLEASWVDIQNRQNSRPCRNIVPARQV</sequence>
<reference evidence="1 2" key="1">
    <citation type="submission" date="2016-10" db="EMBL/GenBank/DDBJ databases">
        <title>Comparative genomics of Pseudomonas syringae.</title>
        <authorList>
            <person name="Hulin M.T."/>
        </authorList>
    </citation>
    <scope>NUCLEOTIDE SEQUENCE [LARGE SCALE GENOMIC DNA]</scope>
    <source>
        <strain evidence="2">R2-5255</strain>
    </source>
</reference>
<evidence type="ECO:0000313" key="1">
    <source>
        <dbReference type="EMBL" id="POC94323.1"/>
    </source>
</evidence>
<accession>A0ABX4YZ89</accession>
<name>A0ABX4YZ89_9PSED</name>
<proteinExistence type="predicted"/>